<feature type="region of interest" description="Disordered" evidence="6">
    <location>
        <begin position="121"/>
        <end position="387"/>
    </location>
</feature>
<feature type="compositionally biased region" description="Basic and acidic residues" evidence="6">
    <location>
        <begin position="229"/>
        <end position="258"/>
    </location>
</feature>
<dbReference type="PANTHER" id="PTHR43811">
    <property type="entry name" value="FKBP-TYPE PEPTIDYL-PROLYL CIS-TRANS ISOMERASE FKPA"/>
    <property type="match status" value="1"/>
</dbReference>
<name>A0A6I9SZ52_SESIN</name>
<protein>
    <recommendedName>
        <fullName evidence="2 5">peptidylprolyl isomerase</fullName>
        <ecNumber evidence="2 5">5.2.1.8</ecNumber>
    </recommendedName>
</protein>
<keyword evidence="8" id="KW-1185">Reference proteome</keyword>
<evidence type="ECO:0000256" key="1">
    <source>
        <dbReference type="ARBA" id="ARBA00000971"/>
    </source>
</evidence>
<dbReference type="FunFam" id="3.10.50.40:FF:000006">
    <property type="entry name" value="Peptidyl-prolyl cis-trans isomerase"/>
    <property type="match status" value="1"/>
</dbReference>
<dbReference type="AlphaFoldDB" id="A0A6I9SZ52"/>
<dbReference type="GO" id="GO:0005634">
    <property type="term" value="C:nucleus"/>
    <property type="evidence" value="ECO:0007669"/>
    <property type="project" value="UniProtKB-ARBA"/>
</dbReference>
<organism evidence="8 9">
    <name type="scientific">Sesamum indicum</name>
    <name type="common">Oriental sesame</name>
    <name type="synonym">Sesamum orientale</name>
    <dbReference type="NCBI Taxonomy" id="4182"/>
    <lineage>
        <taxon>Eukaryota</taxon>
        <taxon>Viridiplantae</taxon>
        <taxon>Streptophyta</taxon>
        <taxon>Embryophyta</taxon>
        <taxon>Tracheophyta</taxon>
        <taxon>Spermatophyta</taxon>
        <taxon>Magnoliopsida</taxon>
        <taxon>eudicotyledons</taxon>
        <taxon>Gunneridae</taxon>
        <taxon>Pentapetalae</taxon>
        <taxon>asterids</taxon>
        <taxon>lamiids</taxon>
        <taxon>Lamiales</taxon>
        <taxon>Pedaliaceae</taxon>
        <taxon>Sesamum</taxon>
    </lineage>
</organism>
<feature type="compositionally biased region" description="Basic residues" evidence="6">
    <location>
        <begin position="298"/>
        <end position="307"/>
    </location>
</feature>
<dbReference type="Gene3D" id="2.60.120.340">
    <property type="entry name" value="Nucleoplasmin core domain"/>
    <property type="match status" value="1"/>
</dbReference>
<dbReference type="InterPro" id="IPR046357">
    <property type="entry name" value="PPIase_dom_sf"/>
</dbReference>
<dbReference type="InParanoid" id="A0A6I9SZ52"/>
<sequence>MAFWGIEVKPGKPYIHRYDDERGRLHVSQATLGTGSSTKKSIVQCKVGDKKPIYLCSLLPERLETCALNLEFEEDDEVTFEIIGPHSVHLTGFFYGDTEDQDNEGDAYGSDLYEEDIMLTDSEDGDDSEDEDEEDEEDDYTDDDFGMYPPSPVPNSGVRIEEIVDEEKSTNENGTSKRAKKKKLQSSMSNDNENSNRQIVVKAGTGVPILESEDEDGFPLPARGNKSISKSEAKLEDTNNERIGEKTQKKNEKDDVAHIKSLKRKIDAVGQDGEPARENIEPCGSTAQPDIPENEVKQKKRNKKKKVAEKAESAPGNGMQNSNGTDESPVAEIGSDLKPSSEKKKEKKKKKQNKQQEVAPTPSAEEKLTEKKGTIVEKQEKEEAKSLQVRTFPNGLVIEELVMGKPDGKRASPGKKVGVHYIGKLKKNGKIFDSNIGRAPFKFRLGIGQVIKGWDVGVNGMRVGDKRRITIPPAMGYGAKGCGPAIPPNSWLVFDVELVDVN</sequence>
<evidence type="ECO:0000256" key="2">
    <source>
        <dbReference type="ARBA" id="ARBA00013194"/>
    </source>
</evidence>
<feature type="compositionally biased region" description="Acidic residues" evidence="6">
    <location>
        <begin position="121"/>
        <end position="145"/>
    </location>
</feature>
<reference evidence="9" key="1">
    <citation type="submission" date="2025-08" db="UniProtKB">
        <authorList>
            <consortium name="RefSeq"/>
        </authorList>
    </citation>
    <scope>IDENTIFICATION</scope>
</reference>
<keyword evidence="3 5" id="KW-0697">Rotamase</keyword>
<evidence type="ECO:0000256" key="6">
    <source>
        <dbReference type="SAM" id="MobiDB-lite"/>
    </source>
</evidence>
<evidence type="ECO:0000313" key="8">
    <source>
        <dbReference type="Proteomes" id="UP000504604"/>
    </source>
</evidence>
<dbReference type="Gene3D" id="3.10.50.40">
    <property type="match status" value="1"/>
</dbReference>
<dbReference type="InterPro" id="IPR023566">
    <property type="entry name" value="PPIase_Fpr3/Fpr4-like"/>
</dbReference>
<dbReference type="GeneID" id="105160549"/>
<dbReference type="PROSITE" id="PS50059">
    <property type="entry name" value="FKBP_PPIASE"/>
    <property type="match status" value="1"/>
</dbReference>
<dbReference type="FunCoup" id="A0A6I9SZ52">
    <property type="interactions" value="367"/>
</dbReference>
<evidence type="ECO:0000256" key="3">
    <source>
        <dbReference type="ARBA" id="ARBA00023110"/>
    </source>
</evidence>
<evidence type="ECO:0000256" key="4">
    <source>
        <dbReference type="ARBA" id="ARBA00023235"/>
    </source>
</evidence>
<dbReference type="Gramene" id="SIN_1016623.t">
    <property type="protein sequence ID" value="SIN_1016623.t"/>
    <property type="gene ID" value="SIN_1016623"/>
</dbReference>
<dbReference type="KEGG" id="sind:105160549"/>
<feature type="compositionally biased region" description="Basic and acidic residues" evidence="6">
    <location>
        <begin position="159"/>
        <end position="170"/>
    </location>
</feature>
<dbReference type="PANTHER" id="PTHR43811:SF19">
    <property type="entry name" value="39 KDA FK506-BINDING NUCLEAR PROTEIN"/>
    <property type="match status" value="1"/>
</dbReference>
<proteinExistence type="predicted"/>
<gene>
    <name evidence="9" type="primary">LOC105160549</name>
</gene>
<dbReference type="Proteomes" id="UP000504604">
    <property type="component" value="Linkage group LG4"/>
</dbReference>
<dbReference type="Pfam" id="PF17800">
    <property type="entry name" value="NPL"/>
    <property type="match status" value="1"/>
</dbReference>
<dbReference type="RefSeq" id="XP_011076280.1">
    <property type="nucleotide sequence ID" value="XM_011077978.2"/>
</dbReference>
<dbReference type="EC" id="5.2.1.8" evidence="2 5"/>
<keyword evidence="4 5" id="KW-0413">Isomerase</keyword>
<dbReference type="SUPFAM" id="SSF54534">
    <property type="entry name" value="FKBP-like"/>
    <property type="match status" value="1"/>
</dbReference>
<accession>A0A6I9SZ52</accession>
<dbReference type="Pfam" id="PF00254">
    <property type="entry name" value="FKBP_C"/>
    <property type="match status" value="1"/>
</dbReference>
<dbReference type="PIRSF" id="PIRSF001473">
    <property type="entry name" value="FK506-bp_FPR3"/>
    <property type="match status" value="1"/>
</dbReference>
<feature type="compositionally biased region" description="Basic and acidic residues" evidence="6">
    <location>
        <begin position="364"/>
        <end position="385"/>
    </location>
</feature>
<evidence type="ECO:0000256" key="5">
    <source>
        <dbReference type="PROSITE-ProRule" id="PRU00277"/>
    </source>
</evidence>
<dbReference type="GO" id="GO:0003755">
    <property type="term" value="F:peptidyl-prolyl cis-trans isomerase activity"/>
    <property type="evidence" value="ECO:0007669"/>
    <property type="project" value="UniProtKB-KW"/>
</dbReference>
<comment type="catalytic activity">
    <reaction evidence="1 5">
        <text>[protein]-peptidylproline (omega=180) = [protein]-peptidylproline (omega=0)</text>
        <dbReference type="Rhea" id="RHEA:16237"/>
        <dbReference type="Rhea" id="RHEA-COMP:10747"/>
        <dbReference type="Rhea" id="RHEA-COMP:10748"/>
        <dbReference type="ChEBI" id="CHEBI:83833"/>
        <dbReference type="ChEBI" id="CHEBI:83834"/>
        <dbReference type="EC" id="5.2.1.8"/>
    </reaction>
</comment>
<dbReference type="InterPro" id="IPR001179">
    <property type="entry name" value="PPIase_FKBP_dom"/>
</dbReference>
<dbReference type="InterPro" id="IPR041232">
    <property type="entry name" value="NPL"/>
</dbReference>
<evidence type="ECO:0000313" key="9">
    <source>
        <dbReference type="RefSeq" id="XP_011076280.1"/>
    </source>
</evidence>
<dbReference type="OrthoDB" id="1902587at2759"/>
<evidence type="ECO:0000259" key="7">
    <source>
        <dbReference type="PROSITE" id="PS50059"/>
    </source>
</evidence>
<feature type="compositionally biased region" description="Polar residues" evidence="6">
    <location>
        <begin position="185"/>
        <end position="198"/>
    </location>
</feature>
<feature type="domain" description="PPIase FKBP-type" evidence="7">
    <location>
        <begin position="414"/>
        <end position="502"/>
    </location>
</feature>